<feature type="region of interest" description="Disordered" evidence="3">
    <location>
        <begin position="288"/>
        <end position="365"/>
    </location>
</feature>
<dbReference type="PANTHER" id="PTHR32295">
    <property type="entry name" value="IQ-DOMAIN 5-RELATED"/>
    <property type="match status" value="1"/>
</dbReference>
<keyword evidence="1" id="KW-0112">Calmodulin-binding</keyword>
<dbReference type="InterPro" id="IPR000048">
    <property type="entry name" value="IQ_motif_EF-hand-BS"/>
</dbReference>
<dbReference type="Pfam" id="PF00612">
    <property type="entry name" value="IQ"/>
    <property type="match status" value="1"/>
</dbReference>
<evidence type="ECO:0000256" key="3">
    <source>
        <dbReference type="SAM" id="MobiDB-lite"/>
    </source>
</evidence>
<dbReference type="EMBL" id="BSYO01000001">
    <property type="protein sequence ID" value="GMG98729.1"/>
    <property type="molecule type" value="Genomic_DNA"/>
</dbReference>
<evidence type="ECO:0000256" key="1">
    <source>
        <dbReference type="ARBA" id="ARBA00022860"/>
    </source>
</evidence>
<dbReference type="Proteomes" id="UP001279734">
    <property type="component" value="Unassembled WGS sequence"/>
</dbReference>
<dbReference type="GO" id="GO:0005516">
    <property type="term" value="F:calmodulin binding"/>
    <property type="evidence" value="ECO:0007669"/>
    <property type="project" value="UniProtKB-KW"/>
</dbReference>
<dbReference type="SMART" id="SM00015">
    <property type="entry name" value="IQ"/>
    <property type="match status" value="1"/>
</dbReference>
<accession>A0AAD3RWW8</accession>
<dbReference type="PROSITE" id="PS50096">
    <property type="entry name" value="IQ"/>
    <property type="match status" value="1"/>
</dbReference>
<feature type="compositionally biased region" description="Basic and acidic residues" evidence="3">
    <location>
        <begin position="70"/>
        <end position="88"/>
    </location>
</feature>
<keyword evidence="5" id="KW-1185">Reference proteome</keyword>
<feature type="region of interest" description="Disordered" evidence="3">
    <location>
        <begin position="62"/>
        <end position="89"/>
    </location>
</feature>
<evidence type="ECO:0000256" key="2">
    <source>
        <dbReference type="ARBA" id="ARBA00024341"/>
    </source>
</evidence>
<dbReference type="PANTHER" id="PTHR32295:SF15">
    <property type="entry name" value="PROTEIN IQ-DOMAIN 33"/>
    <property type="match status" value="1"/>
</dbReference>
<dbReference type="Gene3D" id="1.20.5.190">
    <property type="match status" value="1"/>
</dbReference>
<proteinExistence type="inferred from homology"/>
<organism evidence="4 5">
    <name type="scientific">Nepenthes gracilis</name>
    <name type="common">Slender pitcher plant</name>
    <dbReference type="NCBI Taxonomy" id="150966"/>
    <lineage>
        <taxon>Eukaryota</taxon>
        <taxon>Viridiplantae</taxon>
        <taxon>Streptophyta</taxon>
        <taxon>Embryophyta</taxon>
        <taxon>Tracheophyta</taxon>
        <taxon>Spermatophyta</taxon>
        <taxon>Magnoliopsida</taxon>
        <taxon>eudicotyledons</taxon>
        <taxon>Gunneridae</taxon>
        <taxon>Pentapetalae</taxon>
        <taxon>Caryophyllales</taxon>
        <taxon>Nepenthaceae</taxon>
        <taxon>Nepenthes</taxon>
    </lineage>
</organism>
<dbReference type="AlphaFoldDB" id="A0AAD3RWW8"/>
<reference evidence="4" key="1">
    <citation type="submission" date="2023-05" db="EMBL/GenBank/DDBJ databases">
        <title>Nepenthes gracilis genome sequencing.</title>
        <authorList>
            <person name="Fukushima K."/>
        </authorList>
    </citation>
    <scope>NUCLEOTIDE SEQUENCE</scope>
    <source>
        <strain evidence="4">SING2019-196</strain>
    </source>
</reference>
<name>A0AAD3RWW8_NEPGR</name>
<comment type="similarity">
    <text evidence="2">Belongs to the IQD family.</text>
</comment>
<dbReference type="CDD" id="cd23767">
    <property type="entry name" value="IQCD"/>
    <property type="match status" value="1"/>
</dbReference>
<gene>
    <name evidence="4" type="ORF">Nepgr_000569</name>
</gene>
<comment type="caution">
    <text evidence="4">The sequence shown here is derived from an EMBL/GenBank/DDBJ whole genome shotgun (WGS) entry which is preliminary data.</text>
</comment>
<protein>
    <submittedName>
        <fullName evidence="4">Uncharacterized protein</fullName>
    </submittedName>
</protein>
<evidence type="ECO:0000313" key="5">
    <source>
        <dbReference type="Proteomes" id="UP001279734"/>
    </source>
</evidence>
<sequence>MGITRELVRSVFSKSWSIKTHKINNNAKGKRKSMSTYLHEDEFSSTIPQEVPASVNSSEAIVTQPIYEDSTDKSDIQRKETSNDHSEEQQNLCEAAAAVIIQSAFRGFMVRCRYRATQTASMKELLAGKESASMKSLCSSIEVQAGNSIEVVSIQEDVITVHNQMQHISKPPIFRPKEDWDNSTVDSNISKMRIQNRSEAMTRRDRALAYAFSQQLRICSKKKQTKSDVAEPHFGLSWLERWMATRLPESSTVEDCISKQVENVNRKSRQIVSKKLIDLPFEEKESCGSNEVPATIGKQETTAPEDKVGSEVTKNRLKSTRNIPRRKTVPTYHCPKEHAKTSKKNGSRGETGKRQKVKQMGNYLQ</sequence>
<evidence type="ECO:0000313" key="4">
    <source>
        <dbReference type="EMBL" id="GMG98729.1"/>
    </source>
</evidence>
<feature type="compositionally biased region" description="Basic residues" evidence="3">
    <location>
        <begin position="315"/>
        <end position="328"/>
    </location>
</feature>